<proteinExistence type="predicted"/>
<reference evidence="1 2" key="1">
    <citation type="submission" date="2018-12" db="EMBL/GenBank/DDBJ databases">
        <authorList>
            <person name="Tiukova I."/>
            <person name="Dainat J."/>
        </authorList>
    </citation>
    <scope>NUCLEOTIDE SEQUENCE [LARGE SCALE GENOMIC DNA]</scope>
</reference>
<evidence type="ECO:0000313" key="1">
    <source>
        <dbReference type="EMBL" id="VEU23314.1"/>
    </source>
</evidence>
<organism evidence="1 2">
    <name type="scientific">Brettanomyces naardenensis</name>
    <name type="common">Yeast</name>
    <dbReference type="NCBI Taxonomy" id="13370"/>
    <lineage>
        <taxon>Eukaryota</taxon>
        <taxon>Fungi</taxon>
        <taxon>Dikarya</taxon>
        <taxon>Ascomycota</taxon>
        <taxon>Saccharomycotina</taxon>
        <taxon>Pichiomycetes</taxon>
        <taxon>Pichiales</taxon>
        <taxon>Pichiaceae</taxon>
        <taxon>Brettanomyces</taxon>
    </lineage>
</organism>
<keyword evidence="2" id="KW-1185">Reference proteome</keyword>
<evidence type="ECO:0000313" key="2">
    <source>
        <dbReference type="Proteomes" id="UP000290900"/>
    </source>
</evidence>
<feature type="non-terminal residue" evidence="1">
    <location>
        <position position="99"/>
    </location>
</feature>
<dbReference type="AlphaFoldDB" id="A0A448YQX3"/>
<protein>
    <submittedName>
        <fullName evidence="1">DEKNAAC104440</fullName>
    </submittedName>
</protein>
<dbReference type="Proteomes" id="UP000290900">
    <property type="component" value="Unassembled WGS sequence"/>
</dbReference>
<sequence>MPELGMVLRNVKDRPQDTIVKSPFGVIRGCGSYIVLFMVDDVPYYIGQTNAPFVYCRQREISSDGRGEGEGTFFFFWRSPALLFFYTPSYPIRGGGSTT</sequence>
<accession>A0A448YQX3</accession>
<gene>
    <name evidence="1" type="ORF">BRENAR_LOCUS4045</name>
</gene>
<dbReference type="EMBL" id="CAACVR010000044">
    <property type="protein sequence ID" value="VEU23314.1"/>
    <property type="molecule type" value="Genomic_DNA"/>
</dbReference>
<dbReference type="InParanoid" id="A0A448YQX3"/>
<name>A0A448YQX3_BRENA</name>